<comment type="caution">
    <text evidence="3">The sequence shown here is derived from an EMBL/GenBank/DDBJ whole genome shotgun (WGS) entry which is preliminary data.</text>
</comment>
<dbReference type="PROSITE" id="PS50943">
    <property type="entry name" value="HTH_CROC1"/>
    <property type="match status" value="1"/>
</dbReference>
<dbReference type="RefSeq" id="WP_314280432.1">
    <property type="nucleotide sequence ID" value="NZ_JAVVDO010000004.1"/>
</dbReference>
<gene>
    <name evidence="3" type="ORF">RQ831_04060</name>
</gene>
<evidence type="ECO:0000313" key="3">
    <source>
        <dbReference type="EMBL" id="MDT8330216.1"/>
    </source>
</evidence>
<name>A0ABU3MBE1_9PROT</name>
<sequence>MFRTIHRYEEDGLGLPYPVVLYNAAQEEVDDETGKVIGISIPNMEGLVAAVAILRAMIPVQLDGAEVRFIRQVIGKSSKQFAEELNLDPATLSRWENNKQTVGEWADGQVRHAAVLLLSERAPSMKVDIKDVWAMHPRKRQAGELWPEIEVVLEHVEDPCPEQPVTPEPDTSWQPMQRAA</sequence>
<dbReference type="CDD" id="cd00093">
    <property type="entry name" value="HTH_XRE"/>
    <property type="match status" value="1"/>
</dbReference>
<protein>
    <submittedName>
        <fullName evidence="3">Helix-turn-helix domain-containing protein</fullName>
    </submittedName>
</protein>
<keyword evidence="4" id="KW-1185">Reference proteome</keyword>
<feature type="compositionally biased region" description="Polar residues" evidence="1">
    <location>
        <begin position="169"/>
        <end position="180"/>
    </location>
</feature>
<dbReference type="Proteomes" id="UP001258945">
    <property type="component" value="Unassembled WGS sequence"/>
</dbReference>
<feature type="domain" description="HTH cro/C1-type" evidence="2">
    <location>
        <begin position="67"/>
        <end position="99"/>
    </location>
</feature>
<reference evidence="3 4" key="1">
    <citation type="journal article" date="2019" name="Microb. Pathog.">
        <title>Comparison of VITEK 2, MALDI-TOF MS, 16S rRNA gene sequencing, and whole-genome sequencing for identification of Roseomonas mucosa.</title>
        <authorList>
            <person name="Rudolph W.W."/>
            <person name="Gunzer F."/>
            <person name="Trauth M."/>
            <person name="Bunk B."/>
            <person name="Bigge R."/>
            <person name="Schrottner P."/>
        </authorList>
    </citation>
    <scope>NUCLEOTIDE SEQUENCE [LARGE SCALE GENOMIC DNA]</scope>
    <source>
        <strain evidence="3 4">DSM 103800</strain>
    </source>
</reference>
<evidence type="ECO:0000259" key="2">
    <source>
        <dbReference type="PROSITE" id="PS50943"/>
    </source>
</evidence>
<evidence type="ECO:0000313" key="4">
    <source>
        <dbReference type="Proteomes" id="UP001258945"/>
    </source>
</evidence>
<feature type="region of interest" description="Disordered" evidence="1">
    <location>
        <begin position="159"/>
        <end position="180"/>
    </location>
</feature>
<organism evidence="3 4">
    <name type="scientific">Roseomonas gilardii</name>
    <dbReference type="NCBI Taxonomy" id="257708"/>
    <lineage>
        <taxon>Bacteria</taxon>
        <taxon>Pseudomonadati</taxon>
        <taxon>Pseudomonadota</taxon>
        <taxon>Alphaproteobacteria</taxon>
        <taxon>Acetobacterales</taxon>
        <taxon>Roseomonadaceae</taxon>
        <taxon>Roseomonas</taxon>
    </lineage>
</organism>
<accession>A0ABU3MBE1</accession>
<dbReference type="InterPro" id="IPR001387">
    <property type="entry name" value="Cro/C1-type_HTH"/>
</dbReference>
<evidence type="ECO:0000256" key="1">
    <source>
        <dbReference type="SAM" id="MobiDB-lite"/>
    </source>
</evidence>
<dbReference type="EMBL" id="JAVVDO010000004">
    <property type="protein sequence ID" value="MDT8330216.1"/>
    <property type="molecule type" value="Genomic_DNA"/>
</dbReference>
<dbReference type="InterPro" id="IPR010982">
    <property type="entry name" value="Lambda_DNA-bd_dom_sf"/>
</dbReference>
<dbReference type="SUPFAM" id="SSF47413">
    <property type="entry name" value="lambda repressor-like DNA-binding domains"/>
    <property type="match status" value="1"/>
</dbReference>
<proteinExistence type="predicted"/>
<dbReference type="Gene3D" id="1.10.260.40">
    <property type="entry name" value="lambda repressor-like DNA-binding domains"/>
    <property type="match status" value="1"/>
</dbReference>